<proteinExistence type="predicted"/>
<dbReference type="GO" id="GO:0042981">
    <property type="term" value="P:regulation of apoptotic process"/>
    <property type="evidence" value="ECO:0007669"/>
    <property type="project" value="InterPro"/>
</dbReference>
<feature type="compositionally biased region" description="Low complexity" evidence="1">
    <location>
        <begin position="358"/>
        <end position="367"/>
    </location>
</feature>
<gene>
    <name evidence="2" type="ORF">FQN60_006136</name>
</gene>
<protein>
    <recommendedName>
        <fullName evidence="4">Caspase activity and apoptosis inhibitor 1</fullName>
    </recommendedName>
</protein>
<feature type="region of interest" description="Disordered" evidence="1">
    <location>
        <begin position="318"/>
        <end position="403"/>
    </location>
</feature>
<evidence type="ECO:0008006" key="4">
    <source>
        <dbReference type="Google" id="ProtNLM"/>
    </source>
</evidence>
<evidence type="ECO:0000313" key="3">
    <source>
        <dbReference type="Proteomes" id="UP000327493"/>
    </source>
</evidence>
<keyword evidence="3" id="KW-1185">Reference proteome</keyword>
<sequence>MMLRRRMCFSVRVTIEINVEKGRGKLESPGPSMWVQGHMIDISKDLWSHSQSLKAAGFPAVHDLPCHKDDAKPICLSDDNIRSGKVALILAEEDGQVKGRVFTSKMLKKKSSSTEKKRKHSQSEERHENNKRRSGESFLEGSKDELADAELDRIGSDIEEGGLNLTLPFQPITAYVTNKREMLEQCLHVLGEKKLRKMLPDELKDCSLEEIQKMCWEQLEPISENNLLQILAGEELTSGNGDENTEDALESQQDNNVDSTSCLKETAKTEDPKQEGGGSGEESDVLSINADTYDSDIEGPKEEQTVKAVDRALRVVDSSRESADPLVNPDPANPEPSTGLQQTEAKKDIQSDIDKSVSEILALSSSSNEEEAKEQSVPPQSTDVSLPVQGAPVSSRAPTAGQPSIQQLELLELEMRARAIKALMKASDG</sequence>
<evidence type="ECO:0000313" key="2">
    <source>
        <dbReference type="EMBL" id="KAA8582465.1"/>
    </source>
</evidence>
<dbReference type="AlphaFoldDB" id="A0A5J5CP01"/>
<feature type="compositionally biased region" description="Basic and acidic residues" evidence="1">
    <location>
        <begin position="265"/>
        <end position="274"/>
    </location>
</feature>
<dbReference type="Pfam" id="PF15335">
    <property type="entry name" value="CAAP1"/>
    <property type="match status" value="1"/>
</dbReference>
<reference evidence="2 3" key="1">
    <citation type="submission" date="2019-08" db="EMBL/GenBank/DDBJ databases">
        <title>A chromosome-level genome assembly, high-density linkage maps, and genome scans reveal the genomic architecture of hybrid incompatibilities underlying speciation via character displacement in darters (Percidae: Etheostominae).</title>
        <authorList>
            <person name="Moran R.L."/>
            <person name="Catchen J.M."/>
            <person name="Fuller R.C."/>
        </authorList>
    </citation>
    <scope>NUCLEOTIDE SEQUENCE [LARGE SCALE GENOMIC DNA]</scope>
    <source>
        <strain evidence="2">EspeVRDwgs_2016</strain>
        <tissue evidence="2">Muscle</tissue>
    </source>
</reference>
<evidence type="ECO:0000256" key="1">
    <source>
        <dbReference type="SAM" id="MobiDB-lite"/>
    </source>
</evidence>
<feature type="compositionally biased region" description="Polar residues" evidence="1">
    <location>
        <begin position="250"/>
        <end position="263"/>
    </location>
</feature>
<accession>A0A5J5CP01</accession>
<feature type="region of interest" description="Disordered" evidence="1">
    <location>
        <begin position="237"/>
        <end position="287"/>
    </location>
</feature>
<feature type="compositionally biased region" description="Basic and acidic residues" evidence="1">
    <location>
        <begin position="344"/>
        <end position="357"/>
    </location>
</feature>
<dbReference type="Proteomes" id="UP000327493">
    <property type="component" value="Chromosome 19"/>
</dbReference>
<feature type="compositionally biased region" description="Basic residues" evidence="1">
    <location>
        <begin position="106"/>
        <end position="120"/>
    </location>
</feature>
<feature type="non-terminal residue" evidence="2">
    <location>
        <position position="429"/>
    </location>
</feature>
<feature type="region of interest" description="Disordered" evidence="1">
    <location>
        <begin position="103"/>
        <end position="142"/>
    </location>
</feature>
<dbReference type="PANTHER" id="PTHR14740:SF3">
    <property type="entry name" value="CASPASE ACTIVITY AND APOPTOSIS INHIBITOR 1"/>
    <property type="match status" value="1"/>
</dbReference>
<comment type="caution">
    <text evidence="2">The sequence shown here is derived from an EMBL/GenBank/DDBJ whole genome shotgun (WGS) entry which is preliminary data.</text>
</comment>
<feature type="compositionally biased region" description="Basic and acidic residues" evidence="1">
    <location>
        <begin position="121"/>
        <end position="142"/>
    </location>
</feature>
<dbReference type="InterPro" id="IPR038991">
    <property type="entry name" value="CAAP1"/>
</dbReference>
<dbReference type="PANTHER" id="PTHR14740">
    <property type="entry name" value="CASPASE ACTIVITY AND APOPTOSIS INHIBITOR 1"/>
    <property type="match status" value="1"/>
</dbReference>
<dbReference type="EMBL" id="VOFY01000019">
    <property type="protein sequence ID" value="KAA8582465.1"/>
    <property type="molecule type" value="Genomic_DNA"/>
</dbReference>
<name>A0A5J5CP01_9PERO</name>
<organism evidence="2 3">
    <name type="scientific">Etheostoma spectabile</name>
    <name type="common">orangethroat darter</name>
    <dbReference type="NCBI Taxonomy" id="54343"/>
    <lineage>
        <taxon>Eukaryota</taxon>
        <taxon>Metazoa</taxon>
        <taxon>Chordata</taxon>
        <taxon>Craniata</taxon>
        <taxon>Vertebrata</taxon>
        <taxon>Euteleostomi</taxon>
        <taxon>Actinopterygii</taxon>
        <taxon>Neopterygii</taxon>
        <taxon>Teleostei</taxon>
        <taxon>Neoteleostei</taxon>
        <taxon>Acanthomorphata</taxon>
        <taxon>Eupercaria</taxon>
        <taxon>Perciformes</taxon>
        <taxon>Percoidei</taxon>
        <taxon>Percidae</taxon>
        <taxon>Etheostomatinae</taxon>
        <taxon>Etheostoma</taxon>
    </lineage>
</organism>